<keyword evidence="6" id="KW-1185">Reference proteome</keyword>
<reference evidence="5 6" key="1">
    <citation type="journal article" date="2020" name="Sci. Rep.">
        <title>Morphology, ultrastructure, genomics, and phylogeny of Euplotes vanleeuwenhoeki sp. nov. and its ultra-reduced endosymbiont Candidatus Pinguicoccus supinus sp. nov.</title>
        <authorList>
            <person name="Serra V."/>
            <person name="Gammuto L."/>
            <person name="Nitla V."/>
            <person name="Castelli M."/>
            <person name="Lanzoni O."/>
            <person name="Sassera D."/>
            <person name="Bandi C."/>
            <person name="Sandeep B.V."/>
            <person name="Verni F."/>
            <person name="Modeo L."/>
            <person name="Petroni G."/>
        </authorList>
    </citation>
    <scope>NUCLEOTIDE SEQUENCE [LARGE SCALE GENOMIC DNA]</scope>
    <source>
        <strain evidence="5 6">KKR18_Esm</strain>
    </source>
</reference>
<evidence type="ECO:0000313" key="6">
    <source>
        <dbReference type="Proteomes" id="UP000594451"/>
    </source>
</evidence>
<dbReference type="NCBIfam" id="TIGR00030">
    <property type="entry name" value="S21p"/>
    <property type="match status" value="1"/>
</dbReference>
<evidence type="ECO:0000256" key="1">
    <source>
        <dbReference type="ARBA" id="ARBA00006640"/>
    </source>
</evidence>
<name>A0A7T0FY09_9BACT</name>
<gene>
    <name evidence="5" type="primary">rpsU</name>
    <name evidence="5" type="ORF">E5P55_00330</name>
</gene>
<dbReference type="EMBL" id="CP039370">
    <property type="protein sequence ID" value="QPJ58430.1"/>
    <property type="molecule type" value="Genomic_DNA"/>
</dbReference>
<evidence type="ECO:0000256" key="2">
    <source>
        <dbReference type="ARBA" id="ARBA00022980"/>
    </source>
</evidence>
<dbReference type="Proteomes" id="UP000594451">
    <property type="component" value="Chromosome"/>
</dbReference>
<dbReference type="Pfam" id="PF01165">
    <property type="entry name" value="Ribosomal_S21"/>
    <property type="match status" value="1"/>
</dbReference>
<evidence type="ECO:0000313" key="5">
    <source>
        <dbReference type="EMBL" id="QPJ58430.1"/>
    </source>
</evidence>
<sequence length="72" mass="8739">MIHPEVEFRSGKNDESIDKLIKKFKNKMESSKILTKVKENRYFKKKSLLNRERKKKLDYKNKIKISAKRNIK</sequence>
<dbReference type="GO" id="GO:0006412">
    <property type="term" value="P:translation"/>
    <property type="evidence" value="ECO:0007669"/>
    <property type="project" value="InterPro"/>
</dbReference>
<keyword evidence="3" id="KW-0687">Ribonucleoprotein</keyword>
<accession>A0A7T0FY09</accession>
<dbReference type="GO" id="GO:0003735">
    <property type="term" value="F:structural constituent of ribosome"/>
    <property type="evidence" value="ECO:0007669"/>
    <property type="project" value="InterPro"/>
</dbReference>
<dbReference type="GO" id="GO:1990904">
    <property type="term" value="C:ribonucleoprotein complex"/>
    <property type="evidence" value="ECO:0007669"/>
    <property type="project" value="UniProtKB-KW"/>
</dbReference>
<protein>
    <recommendedName>
        <fullName evidence="4">Small ribosomal subunit protein bS21</fullName>
    </recommendedName>
</protein>
<comment type="similarity">
    <text evidence="1">Belongs to the bacterial ribosomal protein bS21 family.</text>
</comment>
<dbReference type="KEGG" id="psup:E5P55_00330"/>
<keyword evidence="2 5" id="KW-0689">Ribosomal protein</keyword>
<proteinExistence type="inferred from homology"/>
<evidence type="ECO:0000256" key="3">
    <source>
        <dbReference type="ARBA" id="ARBA00023274"/>
    </source>
</evidence>
<dbReference type="InterPro" id="IPR001911">
    <property type="entry name" value="Ribosomal_bS21"/>
</dbReference>
<dbReference type="GO" id="GO:0005840">
    <property type="term" value="C:ribosome"/>
    <property type="evidence" value="ECO:0007669"/>
    <property type="project" value="UniProtKB-KW"/>
</dbReference>
<dbReference type="AlphaFoldDB" id="A0A7T0FY09"/>
<organism evidence="5 6">
    <name type="scientific">Candidatus Pinguicoccus supinus</name>
    <dbReference type="NCBI Taxonomy" id="2529394"/>
    <lineage>
        <taxon>Bacteria</taxon>
        <taxon>Pseudomonadati</taxon>
        <taxon>Verrucomicrobiota</taxon>
        <taxon>Candidatus Pinguicoccus</taxon>
    </lineage>
</organism>
<evidence type="ECO:0000256" key="4">
    <source>
        <dbReference type="ARBA" id="ARBA00035135"/>
    </source>
</evidence>